<accession>A0A3B0UHZ0</accession>
<dbReference type="EMBL" id="UOES01000441">
    <property type="protein sequence ID" value="VAW28700.1"/>
    <property type="molecule type" value="Genomic_DNA"/>
</dbReference>
<dbReference type="Pfam" id="PF00561">
    <property type="entry name" value="Abhydrolase_1"/>
    <property type="match status" value="1"/>
</dbReference>
<organism evidence="2">
    <name type="scientific">hydrothermal vent metagenome</name>
    <dbReference type="NCBI Taxonomy" id="652676"/>
    <lineage>
        <taxon>unclassified sequences</taxon>
        <taxon>metagenomes</taxon>
        <taxon>ecological metagenomes</taxon>
    </lineage>
</organism>
<dbReference type="GO" id="GO:0016020">
    <property type="term" value="C:membrane"/>
    <property type="evidence" value="ECO:0007669"/>
    <property type="project" value="TreeGrafter"/>
</dbReference>
<dbReference type="InterPro" id="IPR050266">
    <property type="entry name" value="AB_hydrolase_sf"/>
</dbReference>
<keyword evidence="2" id="KW-0378">Hydrolase</keyword>
<dbReference type="PANTHER" id="PTHR43798:SF33">
    <property type="entry name" value="HYDROLASE, PUTATIVE (AFU_ORTHOLOGUE AFUA_2G14860)-RELATED"/>
    <property type="match status" value="1"/>
</dbReference>
<reference evidence="2" key="1">
    <citation type="submission" date="2018-06" db="EMBL/GenBank/DDBJ databases">
        <authorList>
            <person name="Zhirakovskaya E."/>
        </authorList>
    </citation>
    <scope>NUCLEOTIDE SEQUENCE</scope>
</reference>
<dbReference type="SUPFAM" id="SSF53474">
    <property type="entry name" value="alpha/beta-Hydrolases"/>
    <property type="match status" value="1"/>
</dbReference>
<evidence type="ECO:0000259" key="1">
    <source>
        <dbReference type="Pfam" id="PF00561"/>
    </source>
</evidence>
<dbReference type="AlphaFoldDB" id="A0A3B0UHZ0"/>
<evidence type="ECO:0000313" key="2">
    <source>
        <dbReference type="EMBL" id="VAW28700.1"/>
    </source>
</evidence>
<dbReference type="GO" id="GO:0047372">
    <property type="term" value="F:monoacylglycerol lipase activity"/>
    <property type="evidence" value="ECO:0007669"/>
    <property type="project" value="TreeGrafter"/>
</dbReference>
<dbReference type="Gene3D" id="3.40.50.1820">
    <property type="entry name" value="alpha/beta hydrolase"/>
    <property type="match status" value="1"/>
</dbReference>
<name>A0A3B0UHZ0_9ZZZZ</name>
<dbReference type="InterPro" id="IPR000073">
    <property type="entry name" value="AB_hydrolase_1"/>
</dbReference>
<protein>
    <submittedName>
        <fullName evidence="2">2-hydroxy-6-oxo-6-phenylhexa-2,4-dienoate hydrolase</fullName>
        <ecNumber evidence="2">3.7.1.-</ecNumber>
    </submittedName>
</protein>
<feature type="domain" description="AB hydrolase-1" evidence="1">
    <location>
        <begin position="44"/>
        <end position="98"/>
    </location>
</feature>
<feature type="non-terminal residue" evidence="2">
    <location>
        <position position="1"/>
    </location>
</feature>
<dbReference type="InterPro" id="IPR029058">
    <property type="entry name" value="AB_hydrolase_fold"/>
</dbReference>
<dbReference type="GO" id="GO:0046464">
    <property type="term" value="P:acylglycerol catabolic process"/>
    <property type="evidence" value="ECO:0007669"/>
    <property type="project" value="TreeGrafter"/>
</dbReference>
<sequence length="118" mass="13443">KVGYTFYDPGTVSEEYVQEVYQTFKSPQKTLRLIAIARSAQRNNVADQLPSIKSPVLLIWGLNDTITPPAVAHEFNKLIPNSTLEFIDYCCHAPMMEQPDKFNEILEKYLLGQEHVSV</sequence>
<proteinExistence type="predicted"/>
<dbReference type="PANTHER" id="PTHR43798">
    <property type="entry name" value="MONOACYLGLYCEROL LIPASE"/>
    <property type="match status" value="1"/>
</dbReference>
<dbReference type="EC" id="3.7.1.-" evidence="2"/>
<gene>
    <name evidence="2" type="ORF">MNBD_BACTEROID06-104</name>
</gene>